<dbReference type="PANTHER" id="PTHR24361">
    <property type="entry name" value="MITOGEN-ACTIVATED KINASE KINASE KINASE"/>
    <property type="match status" value="1"/>
</dbReference>
<dbReference type="SUPFAM" id="SSF56112">
    <property type="entry name" value="Protein kinase-like (PK-like)"/>
    <property type="match status" value="1"/>
</dbReference>
<dbReference type="GO" id="GO:0004674">
    <property type="term" value="F:protein serine/threonine kinase activity"/>
    <property type="evidence" value="ECO:0007669"/>
    <property type="project" value="TreeGrafter"/>
</dbReference>
<dbReference type="Gene3D" id="1.10.510.10">
    <property type="entry name" value="Transferase(Phosphotransferase) domain 1"/>
    <property type="match status" value="1"/>
</dbReference>
<dbReference type="InterPro" id="IPR008271">
    <property type="entry name" value="Ser/Thr_kinase_AS"/>
</dbReference>
<dbReference type="InterPro" id="IPR000719">
    <property type="entry name" value="Prot_kinase_dom"/>
</dbReference>
<dbReference type="SMART" id="SM00220">
    <property type="entry name" value="S_TKc"/>
    <property type="match status" value="1"/>
</dbReference>
<proteinExistence type="predicted"/>
<feature type="compositionally biased region" description="Basic and acidic residues" evidence="1">
    <location>
        <begin position="517"/>
        <end position="528"/>
    </location>
</feature>
<sequence length="649" mass="68783">MVDDAKSENSAPNEGTPFVRNPANCTSPYSVDVLLSPFLGSMGATEGLSLIRIKRPQPSRTAGSPGSTTRSPWSIRLMSRRHECTFTYYYQVLLLDEAKLIRNLSCPFIAGADLVKGELADYKCQLAMEYCKVDLAYILSLRYGEDGADGPRPLDVPRATKVVESVLEALSFLHNVAGLLHGDLKSFNVLVQGDFEAVKLCGLGRMSHKVDGDGTVEGWSAETVSSTVALGLWSAPELFENRPGTTKADIWSFGLLVFELLTGYPPHTFPGVMDKALAEPNEVLGMRKPAGRRNSDVVVMDEDDTDCVMVEDDPVKQQKRLKADVPLVLARKRASEFPPLGNSDYMLEAGGAGGAAGAETQGWMKRSKAEDGSAAEGTGNNKQLTIDLLNDEDDAPKEQEKNGLPNLEATTTTTPSSTAAPIEPAAGAVQGEVTSSEAQAEAPGGEQALPLAAAKVEAAVAAFAEGTAPGGGENVPGEAAAAAAGKGKAGAVGGTPPKKPVDDVVMVLDSSDEDEPDFRGSQRPREVLTDEDSEIYDSFDQDECYDDEVDDDEPVSEIDSELEDDNFINYASLGTRPPIPSDIPLGAEYRRLLEVFLVCTRENPADRPTAKLLLGAIKLSADTPAPPAAAAAAAAATPQSTSPDQPPNN</sequence>
<keyword evidence="4" id="KW-1185">Reference proteome</keyword>
<dbReference type="PROSITE" id="PS50011">
    <property type="entry name" value="PROTEIN_KINASE_DOM"/>
    <property type="match status" value="1"/>
</dbReference>
<feature type="domain" description="Protein kinase" evidence="2">
    <location>
        <begin position="36"/>
        <end position="328"/>
    </location>
</feature>
<dbReference type="InterPro" id="IPR053235">
    <property type="entry name" value="Ser_Thr_kinase"/>
</dbReference>
<feature type="region of interest" description="Disordered" evidence="1">
    <location>
        <begin position="353"/>
        <end position="421"/>
    </location>
</feature>
<feature type="compositionally biased region" description="Low complexity" evidence="1">
    <location>
        <begin position="408"/>
        <end position="421"/>
    </location>
</feature>
<dbReference type="Pfam" id="PF00069">
    <property type="entry name" value="Pkinase"/>
    <property type="match status" value="1"/>
</dbReference>
<reference evidence="3" key="1">
    <citation type="submission" date="2020-05" db="UniProtKB">
        <authorList>
            <consortium name="EnsemblMetazoa"/>
        </authorList>
    </citation>
    <scope>IDENTIFICATION</scope>
    <source>
        <strain evidence="3">MAF</strain>
    </source>
</reference>
<dbReference type="EnsemblMetazoa" id="AMEM009956-RA">
    <property type="protein sequence ID" value="AMEM009956-PA"/>
    <property type="gene ID" value="AMEM009956"/>
</dbReference>
<evidence type="ECO:0000259" key="2">
    <source>
        <dbReference type="PROSITE" id="PS50011"/>
    </source>
</evidence>
<organism evidence="3 4">
    <name type="scientific">Anopheles merus</name>
    <name type="common">Mosquito</name>
    <dbReference type="NCBI Taxonomy" id="30066"/>
    <lineage>
        <taxon>Eukaryota</taxon>
        <taxon>Metazoa</taxon>
        <taxon>Ecdysozoa</taxon>
        <taxon>Arthropoda</taxon>
        <taxon>Hexapoda</taxon>
        <taxon>Insecta</taxon>
        <taxon>Pterygota</taxon>
        <taxon>Neoptera</taxon>
        <taxon>Endopterygota</taxon>
        <taxon>Diptera</taxon>
        <taxon>Nematocera</taxon>
        <taxon>Culicoidea</taxon>
        <taxon>Culicidae</taxon>
        <taxon>Anophelinae</taxon>
        <taxon>Anopheles</taxon>
    </lineage>
</organism>
<dbReference type="GO" id="GO:0005524">
    <property type="term" value="F:ATP binding"/>
    <property type="evidence" value="ECO:0007669"/>
    <property type="project" value="InterPro"/>
</dbReference>
<dbReference type="InterPro" id="IPR011009">
    <property type="entry name" value="Kinase-like_dom_sf"/>
</dbReference>
<feature type="compositionally biased region" description="Acidic residues" evidence="1">
    <location>
        <begin position="529"/>
        <end position="554"/>
    </location>
</feature>
<evidence type="ECO:0000313" key="4">
    <source>
        <dbReference type="Proteomes" id="UP000075903"/>
    </source>
</evidence>
<dbReference type="Proteomes" id="UP000075903">
    <property type="component" value="Unassembled WGS sequence"/>
</dbReference>
<dbReference type="KEGG" id="amer:121593090"/>
<evidence type="ECO:0000313" key="3">
    <source>
        <dbReference type="EnsemblMetazoa" id="AMEM009956-PA"/>
    </source>
</evidence>
<protein>
    <recommendedName>
        <fullName evidence="2">Protein kinase domain-containing protein</fullName>
    </recommendedName>
</protein>
<name>A0A182V729_ANOME</name>
<dbReference type="GeneID" id="121593090"/>
<feature type="compositionally biased region" description="Low complexity" evidence="1">
    <location>
        <begin position="628"/>
        <end position="638"/>
    </location>
</feature>
<dbReference type="STRING" id="30066.A0A182V729"/>
<dbReference type="PROSITE" id="PS00108">
    <property type="entry name" value="PROTEIN_KINASE_ST"/>
    <property type="match status" value="1"/>
</dbReference>
<feature type="region of interest" description="Disordered" evidence="1">
    <location>
        <begin position="624"/>
        <end position="649"/>
    </location>
</feature>
<dbReference type="RefSeq" id="XP_041771096.1">
    <property type="nucleotide sequence ID" value="XM_041915162.1"/>
</dbReference>
<dbReference type="VEuPathDB" id="VectorBase:AMEM21_014896"/>
<dbReference type="AlphaFoldDB" id="A0A182V729"/>
<dbReference type="GO" id="GO:0005737">
    <property type="term" value="C:cytoplasm"/>
    <property type="evidence" value="ECO:0007669"/>
    <property type="project" value="TreeGrafter"/>
</dbReference>
<feature type="region of interest" description="Disordered" evidence="1">
    <location>
        <begin position="510"/>
        <end position="554"/>
    </location>
</feature>
<dbReference type="VEuPathDB" id="VectorBase:AMEM009956"/>
<evidence type="ECO:0000256" key="1">
    <source>
        <dbReference type="SAM" id="MobiDB-lite"/>
    </source>
</evidence>
<accession>A0A182V729</accession>